<dbReference type="InterPro" id="IPR002539">
    <property type="entry name" value="MaoC-like_dom"/>
</dbReference>
<accession>A0ABT7SU82</accession>
<feature type="domain" description="MaoC-like" evidence="1">
    <location>
        <begin position="176"/>
        <end position="227"/>
    </location>
</feature>
<comment type="caution">
    <text evidence="2">The sequence shown here is derived from an EMBL/GenBank/DDBJ whole genome shotgun (WGS) entry which is preliminary data.</text>
</comment>
<dbReference type="Gene3D" id="3.10.129.10">
    <property type="entry name" value="Hotdog Thioesterase"/>
    <property type="match status" value="1"/>
</dbReference>
<keyword evidence="3" id="KW-1185">Reference proteome</keyword>
<dbReference type="PANTHER" id="PTHR43841">
    <property type="entry name" value="3-HYDROXYACYL-THIOESTER DEHYDRATASE HTDX-RELATED"/>
    <property type="match status" value="1"/>
</dbReference>
<dbReference type="SUPFAM" id="SSF54637">
    <property type="entry name" value="Thioesterase/thiol ester dehydrase-isomerase"/>
    <property type="match status" value="1"/>
</dbReference>
<dbReference type="EMBL" id="JAUCBP010000002">
    <property type="protein sequence ID" value="MDM7859752.1"/>
    <property type="molecule type" value="Genomic_DNA"/>
</dbReference>
<organism evidence="2 3">
    <name type="scientific">Alteromonas arenosi</name>
    <dbReference type="NCBI Taxonomy" id="3055817"/>
    <lineage>
        <taxon>Bacteria</taxon>
        <taxon>Pseudomonadati</taxon>
        <taxon>Pseudomonadota</taxon>
        <taxon>Gammaproteobacteria</taxon>
        <taxon>Alteromonadales</taxon>
        <taxon>Alteromonadaceae</taxon>
        <taxon>Alteromonas/Salinimonas group</taxon>
        <taxon>Alteromonas</taxon>
    </lineage>
</organism>
<gene>
    <name evidence="2" type="ORF">QTP81_03925</name>
</gene>
<dbReference type="InterPro" id="IPR029069">
    <property type="entry name" value="HotDog_dom_sf"/>
</dbReference>
<dbReference type="PANTHER" id="PTHR43841:SF3">
    <property type="entry name" value="(3R)-HYDROXYACYL-ACP DEHYDRATASE SUBUNIT HADB"/>
    <property type="match status" value="1"/>
</dbReference>
<proteinExistence type="predicted"/>
<dbReference type="Proteomes" id="UP001234343">
    <property type="component" value="Unassembled WGS sequence"/>
</dbReference>
<dbReference type="RefSeq" id="WP_289363850.1">
    <property type="nucleotide sequence ID" value="NZ_JAUCBP010000002.1"/>
</dbReference>
<evidence type="ECO:0000313" key="2">
    <source>
        <dbReference type="EMBL" id="MDM7859752.1"/>
    </source>
</evidence>
<protein>
    <submittedName>
        <fullName evidence="2">MaoC/PaaZ C-terminal domain-containing protein</fullName>
    </submittedName>
</protein>
<evidence type="ECO:0000259" key="1">
    <source>
        <dbReference type="Pfam" id="PF01575"/>
    </source>
</evidence>
<dbReference type="Pfam" id="PF01575">
    <property type="entry name" value="MaoC_dehydratas"/>
    <property type="match status" value="1"/>
</dbReference>
<dbReference type="CDD" id="cd03441">
    <property type="entry name" value="R_hydratase_like"/>
    <property type="match status" value="1"/>
</dbReference>
<sequence length="292" mass="32874">MNIGIILRGLVKSADLGRLEGLASGQIANDNPIFQQQVKVCDIQTTVQNYHAYHQWQHSHWHPCIAQVLSLNLQMRCLTQSQSGVPLIGLVHVANRILWLAPLTEQETEIECQISGYRLHRRGVVLTLRTRLKQADQIAIIADSEYLYRCKLRANDSTETEPFGYAEAEGRAVFNSIALNNDVGRRYAQLSGDYNPIHLWPLTAKLFGFKRPIAHGMHTLALCISARYQSADKWQGETQLDAFFKAPAMLPCKLEMATNEQRTIASASVLGLYNPDAPDGQREILQLRISRL</sequence>
<evidence type="ECO:0000313" key="3">
    <source>
        <dbReference type="Proteomes" id="UP001234343"/>
    </source>
</evidence>
<name>A0ABT7SU82_9ALTE</name>
<reference evidence="2 3" key="1">
    <citation type="submission" date="2023-06" db="EMBL/GenBank/DDBJ databases">
        <title>Alteromonas sp. ASW11-36 isolated from intertidal sand.</title>
        <authorList>
            <person name="Li Y."/>
        </authorList>
    </citation>
    <scope>NUCLEOTIDE SEQUENCE [LARGE SCALE GENOMIC DNA]</scope>
    <source>
        <strain evidence="2 3">ASW11-36</strain>
    </source>
</reference>